<keyword evidence="3" id="KW-0687">Ribonucleoprotein</keyword>
<dbReference type="GO" id="GO:0005840">
    <property type="term" value="C:ribosome"/>
    <property type="evidence" value="ECO:0007669"/>
    <property type="project" value="UniProtKB-KW"/>
</dbReference>
<reference evidence="7 8" key="1">
    <citation type="journal article" date="2023" name="bioRxiv">
        <title>Conserved and derived expression patterns and positive selection on dental genes reveal complex evolutionary context of ever-growing rodent molars.</title>
        <authorList>
            <person name="Calamari Z.T."/>
            <person name="Song A."/>
            <person name="Cohen E."/>
            <person name="Akter M."/>
            <person name="Roy R.D."/>
            <person name="Hallikas O."/>
            <person name="Christensen M.M."/>
            <person name="Li P."/>
            <person name="Marangoni P."/>
            <person name="Jernvall J."/>
            <person name="Klein O.D."/>
        </authorList>
    </citation>
    <scope>NUCLEOTIDE SEQUENCE [LARGE SCALE GENOMIC DNA]</scope>
    <source>
        <strain evidence="7">V071</strain>
    </source>
</reference>
<dbReference type="AlphaFoldDB" id="A0AAW0H322"/>
<accession>A0AAW0H322</accession>
<evidence type="ECO:0000313" key="8">
    <source>
        <dbReference type="Proteomes" id="UP001488838"/>
    </source>
</evidence>
<keyword evidence="8" id="KW-1185">Reference proteome</keyword>
<dbReference type="InterPro" id="IPR001377">
    <property type="entry name" value="Ribosomal_eS6"/>
</dbReference>
<sequence length="88" mass="10082">MKLKISLSATSCQTFIEVVDECRFCTFFVKPIASEVAADSLSRELESEGAREQRSEGAREQESKSESEREREKEREREIPELIDITVP</sequence>
<feature type="compositionally biased region" description="Basic and acidic residues" evidence="6">
    <location>
        <begin position="41"/>
        <end position="80"/>
    </location>
</feature>
<gene>
    <name evidence="7" type="ORF">U0070_022279</name>
</gene>
<name>A0AAW0H322_MYOGA</name>
<dbReference type="SMART" id="SM01405">
    <property type="entry name" value="Ribosomal_S6e"/>
    <property type="match status" value="1"/>
</dbReference>
<organism evidence="7 8">
    <name type="scientific">Myodes glareolus</name>
    <name type="common">Bank vole</name>
    <name type="synonym">Clethrionomys glareolus</name>
    <dbReference type="NCBI Taxonomy" id="447135"/>
    <lineage>
        <taxon>Eukaryota</taxon>
        <taxon>Metazoa</taxon>
        <taxon>Chordata</taxon>
        <taxon>Craniata</taxon>
        <taxon>Vertebrata</taxon>
        <taxon>Euteleostomi</taxon>
        <taxon>Mammalia</taxon>
        <taxon>Eutheria</taxon>
        <taxon>Euarchontoglires</taxon>
        <taxon>Glires</taxon>
        <taxon>Rodentia</taxon>
        <taxon>Myomorpha</taxon>
        <taxon>Muroidea</taxon>
        <taxon>Cricetidae</taxon>
        <taxon>Arvicolinae</taxon>
        <taxon>Myodes</taxon>
    </lineage>
</organism>
<evidence type="ECO:0000313" key="7">
    <source>
        <dbReference type="EMBL" id="KAK7796998.1"/>
    </source>
</evidence>
<dbReference type="GO" id="GO:0006412">
    <property type="term" value="P:translation"/>
    <property type="evidence" value="ECO:0007669"/>
    <property type="project" value="InterPro"/>
</dbReference>
<dbReference type="GO" id="GO:0003735">
    <property type="term" value="F:structural constituent of ribosome"/>
    <property type="evidence" value="ECO:0007669"/>
    <property type="project" value="InterPro"/>
</dbReference>
<comment type="similarity">
    <text evidence="1">Belongs to the eukaryotic ribosomal protein eS6 family.</text>
</comment>
<comment type="caution">
    <text evidence="7">The sequence shown here is derived from an EMBL/GenBank/DDBJ whole genome shotgun (WGS) entry which is preliminary data.</text>
</comment>
<evidence type="ECO:0000256" key="4">
    <source>
        <dbReference type="ARBA" id="ARBA00035278"/>
    </source>
</evidence>
<evidence type="ECO:0000256" key="5">
    <source>
        <dbReference type="ARBA" id="ARBA00035403"/>
    </source>
</evidence>
<keyword evidence="2" id="KW-0689">Ribosomal protein</keyword>
<feature type="region of interest" description="Disordered" evidence="6">
    <location>
        <begin position="40"/>
        <end position="88"/>
    </location>
</feature>
<dbReference type="EMBL" id="JBBHLL010000934">
    <property type="protein sequence ID" value="KAK7796998.1"/>
    <property type="molecule type" value="Genomic_DNA"/>
</dbReference>
<evidence type="ECO:0000256" key="2">
    <source>
        <dbReference type="ARBA" id="ARBA00022980"/>
    </source>
</evidence>
<evidence type="ECO:0000256" key="3">
    <source>
        <dbReference type="ARBA" id="ARBA00023274"/>
    </source>
</evidence>
<protein>
    <recommendedName>
        <fullName evidence="4">Small ribosomal subunit protein eS6</fullName>
    </recommendedName>
    <alternativeName>
        <fullName evidence="5">40S ribosomal protein S6</fullName>
    </alternativeName>
</protein>
<evidence type="ECO:0000256" key="6">
    <source>
        <dbReference type="SAM" id="MobiDB-lite"/>
    </source>
</evidence>
<proteinExistence type="inferred from homology"/>
<dbReference type="GO" id="GO:1990904">
    <property type="term" value="C:ribonucleoprotein complex"/>
    <property type="evidence" value="ECO:0007669"/>
    <property type="project" value="UniProtKB-KW"/>
</dbReference>
<dbReference type="Proteomes" id="UP001488838">
    <property type="component" value="Unassembled WGS sequence"/>
</dbReference>
<evidence type="ECO:0000256" key="1">
    <source>
        <dbReference type="ARBA" id="ARBA00009312"/>
    </source>
</evidence>